<proteinExistence type="predicted"/>
<protein>
    <recommendedName>
        <fullName evidence="4">F-box domain-containing protein</fullName>
    </recommendedName>
</protein>
<evidence type="ECO:0000256" key="1">
    <source>
        <dbReference type="SAM" id="MobiDB-lite"/>
    </source>
</evidence>
<evidence type="ECO:0000313" key="3">
    <source>
        <dbReference type="Proteomes" id="UP000777482"/>
    </source>
</evidence>
<gene>
    <name evidence="2" type="ORF">C6P46_005822</name>
</gene>
<dbReference type="InterPro" id="IPR036047">
    <property type="entry name" value="F-box-like_dom_sf"/>
</dbReference>
<feature type="region of interest" description="Disordered" evidence="1">
    <location>
        <begin position="509"/>
        <end position="532"/>
    </location>
</feature>
<feature type="compositionally biased region" description="Polar residues" evidence="1">
    <location>
        <begin position="513"/>
        <end position="525"/>
    </location>
</feature>
<keyword evidence="3" id="KW-1185">Reference proteome</keyword>
<accession>A0A9P6VZW1</accession>
<dbReference type="SUPFAM" id="SSF81383">
    <property type="entry name" value="F-box domain"/>
    <property type="match status" value="1"/>
</dbReference>
<sequence length="532" mass="58403">MEREPAIIHRLPDELLHAILSFLALDHSELDLNALKAASLVHSSWRDSAQRFIWQAGAELVTPTDVDAFIRTRDRRRCGPSELAVHAHTSTKQLVRLFDACRDGQLQMLMIAAPTRDLDPAVLQHPNLKHLRQLILQGWFVATPASTVQFPFKRLESLVAHDLTPRGRSSLHHFLSALSTSNLDALSSISLPSIAGPLAAETIAQALVPLAPKLKHLGLSLNDRVASTEAHFIPVFEAAATSLYSFECTTLPYALLPHLPTSLRVLATMEEAADIHPTHLIDVVFVRCPNLERLYFACERREIMYKPRGTEAILLARERGIDWRFAGEHDDDDDDGVSVEHLARADEPSFVETASGSTLLSMLEDATLIWRCHDARVGTILPSAPLTSPRNLPHKVGTACPISPPRRLTGLHAESDASSSRLALQVFCNYLCDGLLGRCELELFKLSPTLSEQSSRRAQGAAVIFGSPRLAFKATATCSRYAGKLRRATTASEPQFKTQAHDKLAGCGPVTSRLATSPRTLSSTGHVRGQEL</sequence>
<dbReference type="Proteomes" id="UP000777482">
    <property type="component" value="Unassembled WGS sequence"/>
</dbReference>
<comment type="caution">
    <text evidence="2">The sequence shown here is derived from an EMBL/GenBank/DDBJ whole genome shotgun (WGS) entry which is preliminary data.</text>
</comment>
<dbReference type="AlphaFoldDB" id="A0A9P6VZW1"/>
<dbReference type="Gene3D" id="1.20.1280.50">
    <property type="match status" value="1"/>
</dbReference>
<dbReference type="EMBL" id="PUHQ01000067">
    <property type="protein sequence ID" value="KAG0658366.1"/>
    <property type="molecule type" value="Genomic_DNA"/>
</dbReference>
<reference evidence="2 3" key="1">
    <citation type="submission" date="2020-11" db="EMBL/GenBank/DDBJ databases">
        <title>Kefir isolates.</title>
        <authorList>
            <person name="Marcisauskas S."/>
            <person name="Kim Y."/>
            <person name="Blasche S."/>
        </authorList>
    </citation>
    <scope>NUCLEOTIDE SEQUENCE [LARGE SCALE GENOMIC DNA]</scope>
    <source>
        <strain evidence="2 3">KR</strain>
    </source>
</reference>
<evidence type="ECO:0008006" key="4">
    <source>
        <dbReference type="Google" id="ProtNLM"/>
    </source>
</evidence>
<name>A0A9P6VZW1_RHOMI</name>
<evidence type="ECO:0000313" key="2">
    <source>
        <dbReference type="EMBL" id="KAG0658366.1"/>
    </source>
</evidence>
<organism evidence="2 3">
    <name type="scientific">Rhodotorula mucilaginosa</name>
    <name type="common">Yeast</name>
    <name type="synonym">Rhodotorula rubra</name>
    <dbReference type="NCBI Taxonomy" id="5537"/>
    <lineage>
        <taxon>Eukaryota</taxon>
        <taxon>Fungi</taxon>
        <taxon>Dikarya</taxon>
        <taxon>Basidiomycota</taxon>
        <taxon>Pucciniomycotina</taxon>
        <taxon>Microbotryomycetes</taxon>
        <taxon>Sporidiobolales</taxon>
        <taxon>Sporidiobolaceae</taxon>
        <taxon>Rhodotorula</taxon>
    </lineage>
</organism>
<dbReference type="OrthoDB" id="270763at2759"/>